<dbReference type="EMBL" id="JAWQEG010006169">
    <property type="protein sequence ID" value="KAK3855569.1"/>
    <property type="molecule type" value="Genomic_DNA"/>
</dbReference>
<reference evidence="2" key="1">
    <citation type="submission" date="2023-10" db="EMBL/GenBank/DDBJ databases">
        <title>Genome assemblies of two species of porcelain crab, Petrolisthes cinctipes and Petrolisthes manimaculis (Anomura: Porcellanidae).</title>
        <authorList>
            <person name="Angst P."/>
        </authorList>
    </citation>
    <scope>NUCLEOTIDE SEQUENCE</scope>
    <source>
        <strain evidence="2">PB745_01</strain>
        <tissue evidence="2">Gill</tissue>
    </source>
</reference>
<feature type="compositionally biased region" description="Basic and acidic residues" evidence="1">
    <location>
        <begin position="123"/>
        <end position="158"/>
    </location>
</feature>
<dbReference type="AlphaFoldDB" id="A0AAE1EKS2"/>
<gene>
    <name evidence="2" type="ORF">Pcinc_038046</name>
</gene>
<feature type="compositionally biased region" description="Basic residues" evidence="1">
    <location>
        <begin position="105"/>
        <end position="122"/>
    </location>
</feature>
<evidence type="ECO:0000313" key="3">
    <source>
        <dbReference type="Proteomes" id="UP001286313"/>
    </source>
</evidence>
<protein>
    <submittedName>
        <fullName evidence="2">Uncharacterized protein</fullName>
    </submittedName>
</protein>
<proteinExistence type="predicted"/>
<feature type="compositionally biased region" description="Gly residues" evidence="1">
    <location>
        <begin position="84"/>
        <end position="96"/>
    </location>
</feature>
<sequence length="158" mass="17522">MPGWRVHNGGTTKRPPNYCLVVEKSIKEILTSVETRGAASIIEASSTLKGDRSEWTMGEKSELCVGGKSEQGWWVLGVRWGGAVGRGLRGENGAGGRRGRNEGRRGKKRIDGKRRGKTRWRKKGEDGKRKEGERRGQMENGKGRRDGGRREMWSKGSG</sequence>
<comment type="caution">
    <text evidence="2">The sequence shown here is derived from an EMBL/GenBank/DDBJ whole genome shotgun (WGS) entry which is preliminary data.</text>
</comment>
<organism evidence="2 3">
    <name type="scientific">Petrolisthes cinctipes</name>
    <name type="common">Flat porcelain crab</name>
    <dbReference type="NCBI Taxonomy" id="88211"/>
    <lineage>
        <taxon>Eukaryota</taxon>
        <taxon>Metazoa</taxon>
        <taxon>Ecdysozoa</taxon>
        <taxon>Arthropoda</taxon>
        <taxon>Crustacea</taxon>
        <taxon>Multicrustacea</taxon>
        <taxon>Malacostraca</taxon>
        <taxon>Eumalacostraca</taxon>
        <taxon>Eucarida</taxon>
        <taxon>Decapoda</taxon>
        <taxon>Pleocyemata</taxon>
        <taxon>Anomura</taxon>
        <taxon>Galatheoidea</taxon>
        <taxon>Porcellanidae</taxon>
        <taxon>Petrolisthes</taxon>
    </lineage>
</organism>
<accession>A0AAE1EKS2</accession>
<evidence type="ECO:0000256" key="1">
    <source>
        <dbReference type="SAM" id="MobiDB-lite"/>
    </source>
</evidence>
<dbReference type="Proteomes" id="UP001286313">
    <property type="component" value="Unassembled WGS sequence"/>
</dbReference>
<keyword evidence="3" id="KW-1185">Reference proteome</keyword>
<name>A0AAE1EKS2_PETCI</name>
<feature type="region of interest" description="Disordered" evidence="1">
    <location>
        <begin position="84"/>
        <end position="158"/>
    </location>
</feature>
<evidence type="ECO:0000313" key="2">
    <source>
        <dbReference type="EMBL" id="KAK3855569.1"/>
    </source>
</evidence>